<evidence type="ECO:0000259" key="1">
    <source>
        <dbReference type="Pfam" id="PF12674"/>
    </source>
</evidence>
<gene>
    <name evidence="2" type="ORF">BEN51_04460</name>
</gene>
<dbReference type="Proteomes" id="UP000264883">
    <property type="component" value="Chromosome"/>
</dbReference>
<dbReference type="AlphaFoldDB" id="A0A343JB46"/>
<feature type="domain" description="Putative zinc ribbon" evidence="1">
    <location>
        <begin position="6"/>
        <end position="85"/>
    </location>
</feature>
<name>A0A343JB46_9CLOT</name>
<dbReference type="RefSeq" id="WP_119864888.1">
    <property type="nucleotide sequence ID" value="NZ_CP016786.1"/>
</dbReference>
<proteinExistence type="predicted"/>
<evidence type="ECO:0000313" key="3">
    <source>
        <dbReference type="Proteomes" id="UP000264883"/>
    </source>
</evidence>
<sequence length="94" mass="10891">MEKVSMCQSCSLPFNEEHAHFIVKEADGSQSIYCTNCYKDGKFLQPNLTMEEMIEMLVPILGRSLGEEKAREELSRVIPTLERWRKENKGLRNP</sequence>
<dbReference type="InterPro" id="IPR025868">
    <property type="entry name" value="Zn_ribbon_dom_put"/>
</dbReference>
<dbReference type="KEGG" id="cia:BEN51_04460"/>
<protein>
    <recommendedName>
        <fullName evidence="1">Putative zinc ribbon domain-containing protein</fullName>
    </recommendedName>
</protein>
<dbReference type="Pfam" id="PF12674">
    <property type="entry name" value="Zn_ribbon_2"/>
    <property type="match status" value="1"/>
</dbReference>
<organism evidence="2 3">
    <name type="scientific">Clostridium isatidis</name>
    <dbReference type="NCBI Taxonomy" id="182773"/>
    <lineage>
        <taxon>Bacteria</taxon>
        <taxon>Bacillati</taxon>
        <taxon>Bacillota</taxon>
        <taxon>Clostridia</taxon>
        <taxon>Eubacteriales</taxon>
        <taxon>Clostridiaceae</taxon>
        <taxon>Clostridium</taxon>
    </lineage>
</organism>
<reference evidence="2 3" key="1">
    <citation type="submission" date="2016-08" db="EMBL/GenBank/DDBJ databases">
        <title>Complete Genome Sequence Of The Indigo Reducing Clostridium isatidis DSM15098.</title>
        <authorList>
            <person name="Little G.T."/>
            <person name="Minton N.P."/>
        </authorList>
    </citation>
    <scope>NUCLEOTIDE SEQUENCE [LARGE SCALE GENOMIC DNA]</scope>
    <source>
        <strain evidence="2 3">DSM 15098</strain>
    </source>
</reference>
<accession>A0A343JB46</accession>
<keyword evidence="3" id="KW-1185">Reference proteome</keyword>
<evidence type="ECO:0000313" key="2">
    <source>
        <dbReference type="EMBL" id="ASW42754.1"/>
    </source>
</evidence>
<dbReference type="EMBL" id="CP016786">
    <property type="protein sequence ID" value="ASW42754.1"/>
    <property type="molecule type" value="Genomic_DNA"/>
</dbReference>
<dbReference type="OrthoDB" id="9801008at2"/>